<keyword evidence="4" id="KW-1185">Reference proteome</keyword>
<dbReference type="NCBIfam" id="TIGR02580">
    <property type="entry name" value="cas_RAMP_Cmr4"/>
    <property type="match status" value="1"/>
</dbReference>
<reference evidence="3 4" key="1">
    <citation type="submission" date="2014-02" db="EMBL/GenBank/DDBJ databases">
        <title>Diversity of Thermotogales isolates from hydrothermal vents.</title>
        <authorList>
            <person name="Haverkamp T.H.A."/>
            <person name="Lossouarn J."/>
            <person name="Geslin C."/>
            <person name="Nesbo C.L."/>
        </authorList>
    </citation>
    <scope>NUCLEOTIDE SEQUENCE [LARGE SCALE GENOMIC DNA]</scope>
    <source>
        <strain evidence="3 4">431</strain>
    </source>
</reference>
<evidence type="ECO:0000259" key="2">
    <source>
        <dbReference type="Pfam" id="PF03787"/>
    </source>
</evidence>
<protein>
    <submittedName>
        <fullName evidence="3">CRISPR-associated protein Cmr4</fullName>
    </submittedName>
</protein>
<sequence length="276" mass="31441">MNGKVGFLYAVTQIHAGKGMDLGVIDQPIQREIHTGFPIISGIKGALRHEINFENKEEIFGSEANKDKENSKPGDIVFSEVKILFFPVRSLNKGLVWITCPMVLSRLKTAFKIVGNNDLSKKIEDFLKNINHNEKYTTFEKEEVVSLEEYSIKPKRSDKLIEIVESLKEIVPDDYLSNMLTKNVVVLSEKDFTFFVRNATEILPRVRIDKSTRVVAKGALWYEEYLPQDTVMFFIIKSFTDNSELLNFVSKKIDGNYINIGGKTSVGKGFTYIKLL</sequence>
<dbReference type="RefSeq" id="WP_012057863.1">
    <property type="nucleotide sequence ID" value="NZ_CP007389.1"/>
</dbReference>
<gene>
    <name evidence="3" type="ORF">BW47_08790</name>
</gene>
<evidence type="ECO:0000256" key="1">
    <source>
        <dbReference type="ARBA" id="ARBA00023118"/>
    </source>
</evidence>
<dbReference type="PANTHER" id="PTHR36700:SF1">
    <property type="entry name" value="CRISPR SYSTEM CMR SUBUNIT CMR4"/>
    <property type="match status" value="1"/>
</dbReference>
<dbReference type="Proteomes" id="UP000185490">
    <property type="component" value="Chromosome"/>
</dbReference>
<accession>A0ABM6GG42</accession>
<dbReference type="PANTHER" id="PTHR36700">
    <property type="entry name" value="CRISPR SYSTEM CMR SUBUNIT CMR4"/>
    <property type="match status" value="1"/>
</dbReference>
<dbReference type="InterPro" id="IPR005537">
    <property type="entry name" value="RAMP_III_fam"/>
</dbReference>
<organism evidence="3 4">
    <name type="scientific">Thermosipho melanesiensis</name>
    <dbReference type="NCBI Taxonomy" id="46541"/>
    <lineage>
        <taxon>Bacteria</taxon>
        <taxon>Thermotogati</taxon>
        <taxon>Thermotogota</taxon>
        <taxon>Thermotogae</taxon>
        <taxon>Thermotogales</taxon>
        <taxon>Fervidobacteriaceae</taxon>
        <taxon>Thermosipho</taxon>
    </lineage>
</organism>
<evidence type="ECO:0000313" key="3">
    <source>
        <dbReference type="EMBL" id="APT74557.1"/>
    </source>
</evidence>
<feature type="domain" description="CRISPR type III-associated protein" evidence="2">
    <location>
        <begin position="8"/>
        <end position="270"/>
    </location>
</feature>
<evidence type="ECO:0000313" key="4">
    <source>
        <dbReference type="Proteomes" id="UP000185490"/>
    </source>
</evidence>
<keyword evidence="1" id="KW-0051">Antiviral defense</keyword>
<proteinExistence type="predicted"/>
<dbReference type="Pfam" id="PF03787">
    <property type="entry name" value="RAMPs"/>
    <property type="match status" value="1"/>
</dbReference>
<dbReference type="EMBL" id="CP007389">
    <property type="protein sequence ID" value="APT74557.1"/>
    <property type="molecule type" value="Genomic_DNA"/>
</dbReference>
<dbReference type="InterPro" id="IPR013410">
    <property type="entry name" value="CRISPR-assoc_RAMP_Cmr4"/>
</dbReference>
<name>A0ABM6GG42_9BACT</name>